<evidence type="ECO:0000256" key="1">
    <source>
        <dbReference type="ARBA" id="ARBA00023015"/>
    </source>
</evidence>
<evidence type="ECO:0000256" key="2">
    <source>
        <dbReference type="ARBA" id="ARBA00023125"/>
    </source>
</evidence>
<dbReference type="Proteomes" id="UP000193558">
    <property type="component" value="Unassembled WGS sequence"/>
</dbReference>
<keyword evidence="2" id="KW-0238">DNA-binding</keyword>
<evidence type="ECO:0000256" key="3">
    <source>
        <dbReference type="ARBA" id="ARBA00023163"/>
    </source>
</evidence>
<dbReference type="SMART" id="SM01134">
    <property type="entry name" value="DeoRC"/>
    <property type="match status" value="1"/>
</dbReference>
<dbReference type="SUPFAM" id="SSF46785">
    <property type="entry name" value="Winged helix' DNA-binding domain"/>
    <property type="match status" value="1"/>
</dbReference>
<dbReference type="InterPro" id="IPR001034">
    <property type="entry name" value="DeoR_HTH"/>
</dbReference>
<dbReference type="InterPro" id="IPR014036">
    <property type="entry name" value="DeoR-like_C"/>
</dbReference>
<dbReference type="Gene3D" id="1.10.10.10">
    <property type="entry name" value="Winged helix-like DNA-binding domain superfamily/Winged helix DNA-binding domain"/>
    <property type="match status" value="1"/>
</dbReference>
<gene>
    <name evidence="5" type="ORF">HA51_03990</name>
</gene>
<dbReference type="Pfam" id="PF00455">
    <property type="entry name" value="DeoRC"/>
    <property type="match status" value="1"/>
</dbReference>
<dbReference type="InterPro" id="IPR037171">
    <property type="entry name" value="NagB/RpiA_transferase-like"/>
</dbReference>
<dbReference type="RefSeq" id="WP_084932209.1">
    <property type="nucleotide sequence ID" value="NZ_MLFR01000002.1"/>
</dbReference>
<dbReference type="InterPro" id="IPR036388">
    <property type="entry name" value="WH-like_DNA-bd_sf"/>
</dbReference>
<dbReference type="AlphaFoldDB" id="A0A1X1D3F9"/>
<dbReference type="SMART" id="SM00420">
    <property type="entry name" value="HTH_DEOR"/>
    <property type="match status" value="1"/>
</dbReference>
<dbReference type="GO" id="GO:0003700">
    <property type="term" value="F:DNA-binding transcription factor activity"/>
    <property type="evidence" value="ECO:0007669"/>
    <property type="project" value="InterPro"/>
</dbReference>
<dbReference type="InterPro" id="IPR018356">
    <property type="entry name" value="Tscrpt_reg_HTH_DeoR_CS"/>
</dbReference>
<dbReference type="PANTHER" id="PTHR30363:SF58">
    <property type="entry name" value="REGULATORY PROTEIN, DEOR FAMILY"/>
    <property type="match status" value="1"/>
</dbReference>
<evidence type="ECO:0000313" key="5">
    <source>
        <dbReference type="EMBL" id="ORM71061.1"/>
    </source>
</evidence>
<accession>A0A1X1D3F9</accession>
<feature type="domain" description="HTH deoR-type" evidence="4">
    <location>
        <begin position="3"/>
        <end position="58"/>
    </location>
</feature>
<dbReference type="EMBL" id="MLFR01000002">
    <property type="protein sequence ID" value="ORM71061.1"/>
    <property type="molecule type" value="Genomic_DNA"/>
</dbReference>
<keyword evidence="3" id="KW-0804">Transcription</keyword>
<dbReference type="PANTHER" id="PTHR30363">
    <property type="entry name" value="HTH-TYPE TRANSCRIPTIONAL REGULATOR SRLR-RELATED"/>
    <property type="match status" value="1"/>
</dbReference>
<proteinExistence type="predicted"/>
<dbReference type="Pfam" id="PF08220">
    <property type="entry name" value="HTH_DeoR"/>
    <property type="match status" value="1"/>
</dbReference>
<evidence type="ECO:0000313" key="6">
    <source>
        <dbReference type="Proteomes" id="UP000193558"/>
    </source>
</evidence>
<keyword evidence="1" id="KW-0805">Transcription regulation</keyword>
<dbReference type="PROSITE" id="PS00894">
    <property type="entry name" value="HTH_DEOR_1"/>
    <property type="match status" value="1"/>
</dbReference>
<reference evidence="5 6" key="1">
    <citation type="journal article" date="2017" name="Antonie Van Leeuwenhoek">
        <title>Phylogenomic resolution of the bacterial genus Pantoea and its relationship with Erwinia and Tatumella.</title>
        <authorList>
            <person name="Palmer M."/>
            <person name="Steenkamp E.T."/>
            <person name="Coetzee M.P."/>
            <person name="Chan W.Y."/>
            <person name="van Zyl E."/>
            <person name="De Maayer P."/>
            <person name="Coutinho T.A."/>
            <person name="Blom J."/>
            <person name="Smits T.H."/>
            <person name="Duffy B."/>
            <person name="Venter S.N."/>
        </authorList>
    </citation>
    <scope>NUCLEOTIDE SEQUENCE [LARGE SCALE GENOMIC DNA]</scope>
    <source>
        <strain evidence="5 6">LMG 26275</strain>
    </source>
</reference>
<dbReference type="InterPro" id="IPR050313">
    <property type="entry name" value="Carb_Metab_HTH_regulators"/>
</dbReference>
<name>A0A1X1D3F9_9GAMM</name>
<comment type="caution">
    <text evidence="5">The sequence shown here is derived from an EMBL/GenBank/DDBJ whole genome shotgun (WGS) entry which is preliminary data.</text>
</comment>
<organism evidence="5 6">
    <name type="scientific">Pantoea rwandensis</name>
    <dbReference type="NCBI Taxonomy" id="1076550"/>
    <lineage>
        <taxon>Bacteria</taxon>
        <taxon>Pseudomonadati</taxon>
        <taxon>Pseudomonadota</taxon>
        <taxon>Gammaproteobacteria</taxon>
        <taxon>Enterobacterales</taxon>
        <taxon>Erwiniaceae</taxon>
        <taxon>Pantoea</taxon>
    </lineage>
</organism>
<evidence type="ECO:0000259" key="4">
    <source>
        <dbReference type="PROSITE" id="PS51000"/>
    </source>
</evidence>
<dbReference type="SUPFAM" id="SSF100950">
    <property type="entry name" value="NagB/RpiA/CoA transferase-like"/>
    <property type="match status" value="1"/>
</dbReference>
<protein>
    <submittedName>
        <fullName evidence="5">Alkaline phosphatase</fullName>
    </submittedName>
</protein>
<sequence length="255" mass="28580">MIPSERQDFIYRYVYENGTASINDLVEMMSVSHMTIRRDIQLLEHEGKVVIVSGGIKLNDILRHEMRYSDKALIHHRSKQMIGKVGADMVHDGQVVYVDAGTTTFELAKVLGEKFNITVITNDFSISQYLMNKAQINLFHTGGQVDKRNFSSVGISAANFIKTLNIDIAFISSSSWDAERGVSTPYEEKAMVKQAVIDVSSTRVLVTDSSKYGKYGLYSICPLNKMDVIITDSFLPVSAQEIIKKQDVELKIVSI</sequence>
<dbReference type="Gene3D" id="3.40.50.1360">
    <property type="match status" value="1"/>
</dbReference>
<dbReference type="GO" id="GO:0003677">
    <property type="term" value="F:DNA binding"/>
    <property type="evidence" value="ECO:0007669"/>
    <property type="project" value="UniProtKB-KW"/>
</dbReference>
<dbReference type="OrthoDB" id="5685843at2"/>
<dbReference type="InterPro" id="IPR036390">
    <property type="entry name" value="WH_DNA-bd_sf"/>
</dbReference>
<dbReference type="PROSITE" id="PS51000">
    <property type="entry name" value="HTH_DEOR_2"/>
    <property type="match status" value="1"/>
</dbReference>